<feature type="transmembrane region" description="Helical" evidence="1">
    <location>
        <begin position="20"/>
        <end position="42"/>
    </location>
</feature>
<gene>
    <name evidence="3" type="ORF">KHA97_00905</name>
</gene>
<feature type="transmembrane region" description="Helical" evidence="1">
    <location>
        <begin position="248"/>
        <end position="268"/>
    </location>
</feature>
<name>A0A942TC72_9BACI</name>
<feature type="transmembrane region" description="Helical" evidence="1">
    <location>
        <begin position="62"/>
        <end position="81"/>
    </location>
</feature>
<feature type="transmembrane region" description="Helical" evidence="1">
    <location>
        <begin position="319"/>
        <end position="336"/>
    </location>
</feature>
<protein>
    <submittedName>
        <fullName evidence="3">DUF418 domain-containing protein</fullName>
    </submittedName>
</protein>
<evidence type="ECO:0000313" key="3">
    <source>
        <dbReference type="EMBL" id="MBS4193627.1"/>
    </source>
</evidence>
<evidence type="ECO:0000259" key="2">
    <source>
        <dbReference type="Pfam" id="PF04235"/>
    </source>
</evidence>
<dbReference type="Pfam" id="PF04235">
    <property type="entry name" value="DUF418"/>
    <property type="match status" value="1"/>
</dbReference>
<accession>A0A942TC72</accession>
<proteinExistence type="predicted"/>
<feature type="transmembrane region" description="Helical" evidence="1">
    <location>
        <begin position="214"/>
        <end position="236"/>
    </location>
</feature>
<feature type="transmembrane region" description="Helical" evidence="1">
    <location>
        <begin position="125"/>
        <end position="143"/>
    </location>
</feature>
<feature type="transmembrane region" description="Helical" evidence="1">
    <location>
        <begin position="348"/>
        <end position="367"/>
    </location>
</feature>
<dbReference type="PANTHER" id="PTHR30590">
    <property type="entry name" value="INNER MEMBRANE PROTEIN"/>
    <property type="match status" value="1"/>
</dbReference>
<keyword evidence="1" id="KW-0472">Membrane</keyword>
<feature type="transmembrane region" description="Helical" evidence="1">
    <location>
        <begin position="150"/>
        <end position="168"/>
    </location>
</feature>
<dbReference type="EMBL" id="JAGYPG010000001">
    <property type="protein sequence ID" value="MBS4193627.1"/>
    <property type="molecule type" value="Genomic_DNA"/>
</dbReference>
<feature type="transmembrane region" description="Helical" evidence="1">
    <location>
        <begin position="288"/>
        <end position="307"/>
    </location>
</feature>
<dbReference type="AlphaFoldDB" id="A0A942TC72"/>
<dbReference type="InterPro" id="IPR007349">
    <property type="entry name" value="DUF418"/>
</dbReference>
<feature type="domain" description="DUF418" evidence="2">
    <location>
        <begin position="231"/>
        <end position="385"/>
    </location>
</feature>
<evidence type="ECO:0000256" key="1">
    <source>
        <dbReference type="SAM" id="Phobius"/>
    </source>
</evidence>
<feature type="transmembrane region" description="Helical" evidence="1">
    <location>
        <begin position="102"/>
        <end position="119"/>
    </location>
</feature>
<evidence type="ECO:0000313" key="4">
    <source>
        <dbReference type="Proteomes" id="UP000681414"/>
    </source>
</evidence>
<comment type="caution">
    <text evidence="3">The sequence shown here is derived from an EMBL/GenBank/DDBJ whole genome shotgun (WGS) entry which is preliminary data.</text>
</comment>
<keyword evidence="4" id="KW-1185">Reference proteome</keyword>
<keyword evidence="1" id="KW-1133">Transmembrane helix</keyword>
<dbReference type="Proteomes" id="UP000681414">
    <property type="component" value="Unassembled WGS sequence"/>
</dbReference>
<sequence length="400" mass="45714">MKQTLEPIRLEERIHSLDVLRGFSLLGILLINMISFHSPFSYYNPYEWWQYDDATVYMWLDIFVQASFYPIFAMMFGYGMVIMQDRLNEKGFSFYKISVRRLIVLLVFGIIHAFLIWYGDILITYATMGLILLLFLRLSGPLLMGLGAILYLLPQLFFGGLIMLATLFDSESLADYIDIVGLQQSSEIYANGSFWEITMQRIADWSLNNGPGEFFLYLFMILPLMMIGAGAAKLRWLQKANSQRKKWIIILSICFPIAVAVKLLPFLIMPSISIQYIQDMIGGPLLGIAYIAIIVLLMSYGPVVKVLKPLASAGRMSITIYLTQSIIGTLIFYNYGLGLYGQVSMAKGTLLAIAIYVIQVIIAEIWLSKFKYGPVEKFWRFLTYGRQKNERSGDHEIHNI</sequence>
<keyword evidence="1" id="KW-0812">Transmembrane</keyword>
<reference evidence="3 4" key="1">
    <citation type="submission" date="2021-05" db="EMBL/GenBank/DDBJ databases">
        <title>Novel Bacillus species.</title>
        <authorList>
            <person name="Liu G."/>
        </authorList>
    </citation>
    <scope>NUCLEOTIDE SEQUENCE [LARGE SCALE GENOMIC DNA]</scope>
    <source>
        <strain evidence="4">FJAT-49780</strain>
    </source>
</reference>
<organism evidence="3 4">
    <name type="scientific">Lederbergia citri</name>
    <dbReference type="NCBI Taxonomy" id="2833580"/>
    <lineage>
        <taxon>Bacteria</taxon>
        <taxon>Bacillati</taxon>
        <taxon>Bacillota</taxon>
        <taxon>Bacilli</taxon>
        <taxon>Bacillales</taxon>
        <taxon>Bacillaceae</taxon>
        <taxon>Lederbergia</taxon>
    </lineage>
</organism>
<dbReference type="RefSeq" id="WP_213122923.1">
    <property type="nucleotide sequence ID" value="NZ_JAGYPG010000001.1"/>
</dbReference>
<dbReference type="InterPro" id="IPR052529">
    <property type="entry name" value="Bact_Transport_Assoc"/>
</dbReference>
<dbReference type="PANTHER" id="PTHR30590:SF2">
    <property type="entry name" value="INNER MEMBRANE PROTEIN"/>
    <property type="match status" value="1"/>
</dbReference>